<feature type="compositionally biased region" description="Basic residues" evidence="2">
    <location>
        <begin position="13"/>
        <end position="24"/>
    </location>
</feature>
<dbReference type="PANTHER" id="PTHR10491:SF4">
    <property type="entry name" value="METHIONINE ADENOSYLTRANSFERASE 2 SUBUNIT BETA"/>
    <property type="match status" value="1"/>
</dbReference>
<accession>A0A4P6EPU5</accession>
<dbReference type="EC" id="1.1.1.133" evidence="1"/>
<keyword evidence="1" id="KW-0560">Oxidoreductase</keyword>
<feature type="compositionally biased region" description="Basic and acidic residues" evidence="2">
    <location>
        <begin position="1"/>
        <end position="12"/>
    </location>
</feature>
<evidence type="ECO:0000313" key="4">
    <source>
        <dbReference type="EMBL" id="QAY63399.1"/>
    </source>
</evidence>
<dbReference type="SUPFAM" id="SSF51735">
    <property type="entry name" value="NAD(P)-binding Rossmann-fold domains"/>
    <property type="match status" value="1"/>
</dbReference>
<keyword evidence="5" id="KW-1185">Reference proteome</keyword>
<gene>
    <name evidence="4" type="ORF">ET495_09205</name>
</gene>
<dbReference type="EMBL" id="CP035495">
    <property type="protein sequence ID" value="QAY63399.1"/>
    <property type="molecule type" value="Genomic_DNA"/>
</dbReference>
<evidence type="ECO:0000256" key="2">
    <source>
        <dbReference type="SAM" id="MobiDB-lite"/>
    </source>
</evidence>
<dbReference type="Pfam" id="PF01370">
    <property type="entry name" value="Epimerase"/>
    <property type="match status" value="1"/>
</dbReference>
<name>A0A4P6EPU5_9MICO</name>
<dbReference type="InterPro" id="IPR005913">
    <property type="entry name" value="dTDP_dehydrorham_reduct"/>
</dbReference>
<dbReference type="OrthoDB" id="62093at2"/>
<dbReference type="InterPro" id="IPR036291">
    <property type="entry name" value="NAD(P)-bd_dom_sf"/>
</dbReference>
<dbReference type="Proteomes" id="UP000291758">
    <property type="component" value="Chromosome"/>
</dbReference>
<comment type="pathway">
    <text evidence="1">Carbohydrate biosynthesis; dTDP-L-rhamnose biosynthesis.</text>
</comment>
<protein>
    <recommendedName>
        <fullName evidence="1">dTDP-4-dehydrorhamnose reductase</fullName>
        <ecNumber evidence="1">1.1.1.133</ecNumber>
    </recommendedName>
</protein>
<feature type="region of interest" description="Disordered" evidence="2">
    <location>
        <begin position="1"/>
        <end position="32"/>
    </location>
</feature>
<evidence type="ECO:0000256" key="1">
    <source>
        <dbReference type="RuleBase" id="RU364082"/>
    </source>
</evidence>
<reference evidence="4 5" key="1">
    <citation type="submission" date="2019-01" db="EMBL/GenBank/DDBJ databases">
        <title>Genome sequencing of strain 2JSPR-7.</title>
        <authorList>
            <person name="Heo J."/>
            <person name="Kim S.-J."/>
            <person name="Kim J.-S."/>
            <person name="Hong S.-B."/>
            <person name="Kwon S.-W."/>
        </authorList>
    </citation>
    <scope>NUCLEOTIDE SEQUENCE [LARGE SCALE GENOMIC DNA]</scope>
    <source>
        <strain evidence="4 5">2JSPR-7</strain>
    </source>
</reference>
<dbReference type="Gene3D" id="3.40.50.720">
    <property type="entry name" value="NAD(P)-binding Rossmann-like Domain"/>
    <property type="match status" value="1"/>
</dbReference>
<sequence length="311" mass="32736">MQDDRRPMDGSRARRRSHGRKRTSRSGCPVSTDRPVLIIGGSGYLGGRIVDALPGALALSDVAARGHTALRAAVEDLRPEVIVNAAGALRGDLADLKAANVDLPRQLAQISDFVGAHLVHLGSAAEYGTSQPNGWCTEAAEPRPESDYGRTKLQGTLAAASACSSTVLRVFNLAAEPTQSGTPLEDVITRTSDALNRQSPANLWSPGTIRDWVLPAFVIHSVARAVEIRPRGVFNVCSGVGVSFGDAVDSALRSLGSDLGVRAGRPPGGPVIGDPQQWESVSGLAEQVTTEVLAGVIARQASSRRPKMETR</sequence>
<dbReference type="GO" id="GO:0008831">
    <property type="term" value="F:dTDP-4-dehydrorhamnose reductase activity"/>
    <property type="evidence" value="ECO:0007669"/>
    <property type="project" value="UniProtKB-EC"/>
</dbReference>
<feature type="domain" description="NAD-dependent epimerase/dehydratase" evidence="3">
    <location>
        <begin position="36"/>
        <end position="214"/>
    </location>
</feature>
<comment type="similarity">
    <text evidence="1">Belongs to the dTDP-4-dehydrorhamnose reductase family.</text>
</comment>
<dbReference type="AlphaFoldDB" id="A0A4P6EPU5"/>
<proteinExistence type="inferred from homology"/>
<organism evidence="4 5">
    <name type="scientific">Xylanimonas allomyrinae</name>
    <dbReference type="NCBI Taxonomy" id="2509459"/>
    <lineage>
        <taxon>Bacteria</taxon>
        <taxon>Bacillati</taxon>
        <taxon>Actinomycetota</taxon>
        <taxon>Actinomycetes</taxon>
        <taxon>Micrococcales</taxon>
        <taxon>Promicromonosporaceae</taxon>
        <taxon>Xylanimonas</taxon>
    </lineage>
</organism>
<keyword evidence="1" id="KW-0521">NADP</keyword>
<evidence type="ECO:0000313" key="5">
    <source>
        <dbReference type="Proteomes" id="UP000291758"/>
    </source>
</evidence>
<comment type="function">
    <text evidence="1">Catalyzes the reduction of dTDP-6-deoxy-L-lyxo-4-hexulose to yield dTDP-L-rhamnose.</text>
</comment>
<evidence type="ECO:0000259" key="3">
    <source>
        <dbReference type="Pfam" id="PF01370"/>
    </source>
</evidence>
<dbReference type="KEGG" id="xyl:ET495_09205"/>
<dbReference type="PANTHER" id="PTHR10491">
    <property type="entry name" value="DTDP-4-DEHYDRORHAMNOSE REDUCTASE"/>
    <property type="match status" value="1"/>
</dbReference>
<dbReference type="InterPro" id="IPR001509">
    <property type="entry name" value="Epimerase_deHydtase"/>
</dbReference>